<keyword evidence="2" id="KW-1133">Transmembrane helix</keyword>
<evidence type="ECO:0000256" key="1">
    <source>
        <dbReference type="SAM" id="MobiDB-lite"/>
    </source>
</evidence>
<evidence type="ECO:0000256" key="2">
    <source>
        <dbReference type="SAM" id="Phobius"/>
    </source>
</evidence>
<accession>A0ABD5PGP1</accession>
<keyword evidence="2" id="KW-0472">Membrane</keyword>
<protein>
    <submittedName>
        <fullName evidence="3">Proton-conducting membrane transporter</fullName>
    </submittedName>
</protein>
<gene>
    <name evidence="3" type="ORF">ACFO0N_19070</name>
</gene>
<proteinExistence type="predicted"/>
<evidence type="ECO:0000313" key="3">
    <source>
        <dbReference type="EMBL" id="MFC4360056.1"/>
    </source>
</evidence>
<keyword evidence="4" id="KW-1185">Reference proteome</keyword>
<name>A0ABD5PGP1_9EURY</name>
<feature type="transmembrane region" description="Helical" evidence="2">
    <location>
        <begin position="70"/>
        <end position="92"/>
    </location>
</feature>
<keyword evidence="2" id="KW-0812">Transmembrane</keyword>
<dbReference type="RefSeq" id="WP_267623247.1">
    <property type="nucleotide sequence ID" value="NZ_JAODIW010000008.1"/>
</dbReference>
<reference evidence="3 4" key="1">
    <citation type="journal article" date="2019" name="Int. J. Syst. Evol. Microbiol.">
        <title>The Global Catalogue of Microorganisms (GCM) 10K type strain sequencing project: providing services to taxonomists for standard genome sequencing and annotation.</title>
        <authorList>
            <consortium name="The Broad Institute Genomics Platform"/>
            <consortium name="The Broad Institute Genome Sequencing Center for Infectious Disease"/>
            <person name="Wu L."/>
            <person name="Ma J."/>
        </authorList>
    </citation>
    <scope>NUCLEOTIDE SEQUENCE [LARGE SCALE GENOMIC DNA]</scope>
    <source>
        <strain evidence="3 4">CGMCC 1.12553</strain>
    </source>
</reference>
<dbReference type="Proteomes" id="UP001595921">
    <property type="component" value="Unassembled WGS sequence"/>
</dbReference>
<feature type="region of interest" description="Disordered" evidence="1">
    <location>
        <begin position="102"/>
        <end position="122"/>
    </location>
</feature>
<comment type="caution">
    <text evidence="3">The sequence shown here is derived from an EMBL/GenBank/DDBJ whole genome shotgun (WGS) entry which is preliminary data.</text>
</comment>
<feature type="transmembrane region" description="Helical" evidence="2">
    <location>
        <begin position="12"/>
        <end position="35"/>
    </location>
</feature>
<dbReference type="EMBL" id="JBHSDS010000010">
    <property type="protein sequence ID" value="MFC4360056.1"/>
    <property type="molecule type" value="Genomic_DNA"/>
</dbReference>
<evidence type="ECO:0000313" key="4">
    <source>
        <dbReference type="Proteomes" id="UP001595921"/>
    </source>
</evidence>
<sequence>MTDKPSLNTGGNLVQGLAAVALFVVLAIVFLGASFPEPAGFPDGTNVVGSIGYSMFNITGMENTVPGEGMVVALEVMGLVLVGALAGAILLARREADGRSLTALVTDGGRTRKETETEEGEQ</sequence>
<dbReference type="AlphaFoldDB" id="A0ABD5PGP1"/>
<organism evidence="3 4">
    <name type="scientific">Halobium salinum</name>
    <dbReference type="NCBI Taxonomy" id="1364940"/>
    <lineage>
        <taxon>Archaea</taxon>
        <taxon>Methanobacteriati</taxon>
        <taxon>Methanobacteriota</taxon>
        <taxon>Stenosarchaea group</taxon>
        <taxon>Halobacteria</taxon>
        <taxon>Halobacteriales</taxon>
        <taxon>Haloferacaceae</taxon>
        <taxon>Halobium</taxon>
    </lineage>
</organism>